<feature type="non-terminal residue" evidence="1">
    <location>
        <position position="57"/>
    </location>
</feature>
<organism evidence="1 2">
    <name type="scientific">Nephila pilipes</name>
    <name type="common">Giant wood spider</name>
    <name type="synonym">Nephila maculata</name>
    <dbReference type="NCBI Taxonomy" id="299642"/>
    <lineage>
        <taxon>Eukaryota</taxon>
        <taxon>Metazoa</taxon>
        <taxon>Ecdysozoa</taxon>
        <taxon>Arthropoda</taxon>
        <taxon>Chelicerata</taxon>
        <taxon>Arachnida</taxon>
        <taxon>Araneae</taxon>
        <taxon>Araneomorphae</taxon>
        <taxon>Entelegynae</taxon>
        <taxon>Araneoidea</taxon>
        <taxon>Nephilidae</taxon>
        <taxon>Nephila</taxon>
    </lineage>
</organism>
<dbReference type="AlphaFoldDB" id="A0A8X6QCE2"/>
<dbReference type="Proteomes" id="UP000887013">
    <property type="component" value="Unassembled WGS sequence"/>
</dbReference>
<name>A0A8X6QCE2_NEPPI</name>
<keyword evidence="2" id="KW-1185">Reference proteome</keyword>
<sequence length="57" mass="6534">NETKIFSDPDILSKATGDRSFGFVREWVETVIMGEKFLCLDKIIRMGVNVREKTPSK</sequence>
<accession>A0A8X6QCE2</accession>
<gene>
    <name evidence="1" type="ORF">NPIL_172691</name>
</gene>
<proteinExistence type="predicted"/>
<evidence type="ECO:0000313" key="2">
    <source>
        <dbReference type="Proteomes" id="UP000887013"/>
    </source>
</evidence>
<feature type="non-terminal residue" evidence="1">
    <location>
        <position position="1"/>
    </location>
</feature>
<protein>
    <submittedName>
        <fullName evidence="1">Uncharacterized protein</fullName>
    </submittedName>
</protein>
<comment type="caution">
    <text evidence="1">The sequence shown here is derived from an EMBL/GenBank/DDBJ whole genome shotgun (WGS) entry which is preliminary data.</text>
</comment>
<evidence type="ECO:0000313" key="1">
    <source>
        <dbReference type="EMBL" id="GFU07058.1"/>
    </source>
</evidence>
<reference evidence="1" key="1">
    <citation type="submission" date="2020-08" db="EMBL/GenBank/DDBJ databases">
        <title>Multicomponent nature underlies the extraordinary mechanical properties of spider dragline silk.</title>
        <authorList>
            <person name="Kono N."/>
            <person name="Nakamura H."/>
            <person name="Mori M."/>
            <person name="Yoshida Y."/>
            <person name="Ohtoshi R."/>
            <person name="Malay A.D."/>
            <person name="Moran D.A.P."/>
            <person name="Tomita M."/>
            <person name="Numata K."/>
            <person name="Arakawa K."/>
        </authorList>
    </citation>
    <scope>NUCLEOTIDE SEQUENCE</scope>
</reference>
<dbReference type="EMBL" id="BMAW01028361">
    <property type="protein sequence ID" value="GFU07058.1"/>
    <property type="molecule type" value="Genomic_DNA"/>
</dbReference>